<name>A0A4Y4C3E9_9CORY</name>
<sequence>MAPVTYGVSVTARKKQNGWDLALNNGDVLFVPVLDDAVTRVRTHLNLHQPTIDHHRVTVTLTVEPDPSPTPEPVAEPTVAPSRHSETFHTPRPEPTPDPEPAWVPDPQPVWTPRAESPPEYTPSPPPDPTPAPTPEMVEDIDGMSLTLRFLAARGASTDFAGAASQVLHWVDDLPELYRRQCLSDLWVALKVANEDFRYGPLEDAVSRWRPGAAPAPTTAPAPAPEPTYTAPDPEPIDLLPRVSPPPEAPPMSSPGYLSGFPEHSYAPPERPTWAARPSRPARATQQHESGRHRL</sequence>
<organism evidence="2 3">
    <name type="scientific">Corynebacterium variabile</name>
    <dbReference type="NCBI Taxonomy" id="1727"/>
    <lineage>
        <taxon>Bacteria</taxon>
        <taxon>Bacillati</taxon>
        <taxon>Actinomycetota</taxon>
        <taxon>Actinomycetes</taxon>
        <taxon>Mycobacteriales</taxon>
        <taxon>Corynebacteriaceae</taxon>
        <taxon>Corynebacterium</taxon>
    </lineage>
</organism>
<feature type="compositionally biased region" description="Basic and acidic residues" evidence="1">
    <location>
        <begin position="83"/>
        <end position="92"/>
    </location>
</feature>
<comment type="caution">
    <text evidence="2">The sequence shown here is derived from an EMBL/GenBank/DDBJ whole genome shotgun (WGS) entry which is preliminary data.</text>
</comment>
<protein>
    <submittedName>
        <fullName evidence="2">Uncharacterized protein</fullName>
    </submittedName>
</protein>
<evidence type="ECO:0000256" key="1">
    <source>
        <dbReference type="SAM" id="MobiDB-lite"/>
    </source>
</evidence>
<feature type="region of interest" description="Disordered" evidence="1">
    <location>
        <begin position="208"/>
        <end position="295"/>
    </location>
</feature>
<feature type="compositionally biased region" description="Pro residues" evidence="1">
    <location>
        <begin position="243"/>
        <end position="253"/>
    </location>
</feature>
<evidence type="ECO:0000313" key="2">
    <source>
        <dbReference type="EMBL" id="GEC87238.1"/>
    </source>
</evidence>
<feature type="compositionally biased region" description="Pro residues" evidence="1">
    <location>
        <begin position="93"/>
        <end position="110"/>
    </location>
</feature>
<evidence type="ECO:0000313" key="3">
    <source>
        <dbReference type="Proteomes" id="UP000319986"/>
    </source>
</evidence>
<gene>
    <name evidence="2" type="ORF">CVA01_25520</name>
</gene>
<dbReference type="Proteomes" id="UP000319986">
    <property type="component" value="Unassembled WGS sequence"/>
</dbReference>
<feature type="compositionally biased region" description="Pro residues" evidence="1">
    <location>
        <begin position="120"/>
        <end position="134"/>
    </location>
</feature>
<proteinExistence type="predicted"/>
<accession>A0A4Y4C3E9</accession>
<reference evidence="2 3" key="1">
    <citation type="submission" date="2019-06" db="EMBL/GenBank/DDBJ databases">
        <title>Whole genome shotgun sequence of Corynebacterium variabile NBRC 15286.</title>
        <authorList>
            <person name="Hosoyama A."/>
            <person name="Uohara A."/>
            <person name="Ohji S."/>
            <person name="Ichikawa N."/>
        </authorList>
    </citation>
    <scope>NUCLEOTIDE SEQUENCE [LARGE SCALE GENOMIC DNA]</scope>
    <source>
        <strain evidence="2 3">NBRC 15286</strain>
    </source>
</reference>
<dbReference type="EMBL" id="BJNT01000022">
    <property type="protein sequence ID" value="GEC87238.1"/>
    <property type="molecule type" value="Genomic_DNA"/>
</dbReference>
<dbReference type="AlphaFoldDB" id="A0A4Y4C3E9"/>
<dbReference type="PRINTS" id="PR01217">
    <property type="entry name" value="PRICHEXTENSN"/>
</dbReference>
<feature type="region of interest" description="Disordered" evidence="1">
    <location>
        <begin position="62"/>
        <end position="138"/>
    </location>
</feature>